<evidence type="ECO:0000313" key="1">
    <source>
        <dbReference type="EMBL" id="ELR72380.1"/>
    </source>
</evidence>
<reference evidence="1 2" key="1">
    <citation type="submission" date="2012-12" db="EMBL/GenBank/DDBJ databases">
        <title>Genome assembly of Fulvivirga imtechensis AK7.</title>
        <authorList>
            <person name="Nupur N."/>
            <person name="Khatri I."/>
            <person name="Kumar R."/>
            <person name="Subramanian S."/>
            <person name="Pinnaka A."/>
        </authorList>
    </citation>
    <scope>NUCLEOTIDE SEQUENCE [LARGE SCALE GENOMIC DNA]</scope>
    <source>
        <strain evidence="1 2">AK7</strain>
    </source>
</reference>
<keyword evidence="2" id="KW-1185">Reference proteome</keyword>
<protein>
    <submittedName>
        <fullName evidence="1">Uncharacterized protein</fullName>
    </submittedName>
</protein>
<gene>
    <name evidence="1" type="ORF">C900_01662</name>
</gene>
<evidence type="ECO:0000313" key="2">
    <source>
        <dbReference type="Proteomes" id="UP000011135"/>
    </source>
</evidence>
<accession>L8JUC8</accession>
<dbReference type="STRING" id="1237149.C900_01662"/>
<organism evidence="1 2">
    <name type="scientific">Fulvivirga imtechensis AK7</name>
    <dbReference type="NCBI Taxonomy" id="1237149"/>
    <lineage>
        <taxon>Bacteria</taxon>
        <taxon>Pseudomonadati</taxon>
        <taxon>Bacteroidota</taxon>
        <taxon>Cytophagia</taxon>
        <taxon>Cytophagales</taxon>
        <taxon>Fulvivirgaceae</taxon>
        <taxon>Fulvivirga</taxon>
    </lineage>
</organism>
<name>L8JUC8_9BACT</name>
<dbReference type="AlphaFoldDB" id="L8JUC8"/>
<sequence>MTNGGEDGDAAYWMGKHVGATLATGGLGVNPVGYLIYMFN</sequence>
<proteinExistence type="predicted"/>
<comment type="caution">
    <text evidence="1">The sequence shown here is derived from an EMBL/GenBank/DDBJ whole genome shotgun (WGS) entry which is preliminary data.</text>
</comment>
<dbReference type="EMBL" id="AMZN01000024">
    <property type="protein sequence ID" value="ELR72380.1"/>
    <property type="molecule type" value="Genomic_DNA"/>
</dbReference>
<dbReference type="Proteomes" id="UP000011135">
    <property type="component" value="Unassembled WGS sequence"/>
</dbReference>